<protein>
    <submittedName>
        <fullName evidence="1">Uncharacterized protein</fullName>
    </submittedName>
</protein>
<keyword evidence="2" id="KW-1185">Reference proteome</keyword>
<comment type="caution">
    <text evidence="1">The sequence shown here is derived from an EMBL/GenBank/DDBJ whole genome shotgun (WGS) entry which is preliminary data.</text>
</comment>
<gene>
    <name evidence="1" type="ORF">CEXT_519341</name>
</gene>
<evidence type="ECO:0000313" key="2">
    <source>
        <dbReference type="Proteomes" id="UP001054945"/>
    </source>
</evidence>
<organism evidence="1 2">
    <name type="scientific">Caerostris extrusa</name>
    <name type="common">Bark spider</name>
    <name type="synonym">Caerostris bankana</name>
    <dbReference type="NCBI Taxonomy" id="172846"/>
    <lineage>
        <taxon>Eukaryota</taxon>
        <taxon>Metazoa</taxon>
        <taxon>Ecdysozoa</taxon>
        <taxon>Arthropoda</taxon>
        <taxon>Chelicerata</taxon>
        <taxon>Arachnida</taxon>
        <taxon>Araneae</taxon>
        <taxon>Araneomorphae</taxon>
        <taxon>Entelegynae</taxon>
        <taxon>Araneoidea</taxon>
        <taxon>Araneidae</taxon>
        <taxon>Caerostris</taxon>
    </lineage>
</organism>
<sequence length="116" mass="13108">MSLIFSCWGREGEGSECLGKKSESLVSSEFFQSLMVPAASGRFRAKPQTYQTSLDSYKSPNDYTPIHRGSGMMYDPGITNSIQEHPSIKLWLNTPSAGSEPILKLMMQRERRRRIC</sequence>
<evidence type="ECO:0000313" key="1">
    <source>
        <dbReference type="EMBL" id="GIY44384.1"/>
    </source>
</evidence>
<dbReference type="EMBL" id="BPLR01011134">
    <property type="protein sequence ID" value="GIY44384.1"/>
    <property type="molecule type" value="Genomic_DNA"/>
</dbReference>
<accession>A0AAV4TFB9</accession>
<dbReference type="AlphaFoldDB" id="A0AAV4TFB9"/>
<dbReference type="Proteomes" id="UP001054945">
    <property type="component" value="Unassembled WGS sequence"/>
</dbReference>
<proteinExistence type="predicted"/>
<name>A0AAV4TFB9_CAEEX</name>
<reference evidence="1 2" key="1">
    <citation type="submission" date="2021-06" db="EMBL/GenBank/DDBJ databases">
        <title>Caerostris extrusa draft genome.</title>
        <authorList>
            <person name="Kono N."/>
            <person name="Arakawa K."/>
        </authorList>
    </citation>
    <scope>NUCLEOTIDE SEQUENCE [LARGE SCALE GENOMIC DNA]</scope>
</reference>